<organism evidence="1 2">
    <name type="scientific">Acetobacter orientalis</name>
    <dbReference type="NCBI Taxonomy" id="146474"/>
    <lineage>
        <taxon>Bacteria</taxon>
        <taxon>Pseudomonadati</taxon>
        <taxon>Pseudomonadota</taxon>
        <taxon>Alphaproteobacteria</taxon>
        <taxon>Acetobacterales</taxon>
        <taxon>Acetobacteraceae</taxon>
        <taxon>Acetobacter</taxon>
    </lineage>
</organism>
<evidence type="ECO:0000313" key="2">
    <source>
        <dbReference type="Proteomes" id="UP000194639"/>
    </source>
</evidence>
<evidence type="ECO:0000313" key="1">
    <source>
        <dbReference type="EMBL" id="OUI84844.1"/>
    </source>
</evidence>
<reference evidence="1 2" key="1">
    <citation type="submission" date="2014-06" db="EMBL/GenBank/DDBJ databases">
        <authorList>
            <person name="Ju J."/>
            <person name="Zhang J."/>
        </authorList>
    </citation>
    <scope>NUCLEOTIDE SEQUENCE [LARGE SCALE GENOMIC DNA]</scope>
    <source>
        <strain evidence="1">DmW_045</strain>
    </source>
</reference>
<accession>A0A252A5H1</accession>
<dbReference type="AlphaFoldDB" id="A0A252A5H1"/>
<sequence>MLLSAEKVRAAKDERKRLLPQAQGNWALAPIMKWRGRKALMPFQPTKRGRKGTEWQLLAAGQGGKAAC</sequence>
<gene>
    <name evidence="1" type="ORF">HK12_13905</name>
</gene>
<dbReference type="Proteomes" id="UP000194639">
    <property type="component" value="Unassembled WGS sequence"/>
</dbReference>
<name>A0A252A5H1_9PROT</name>
<proteinExistence type="predicted"/>
<dbReference type="EMBL" id="JOMO01000008">
    <property type="protein sequence ID" value="OUI84844.1"/>
    <property type="molecule type" value="Genomic_DNA"/>
</dbReference>
<protein>
    <submittedName>
        <fullName evidence="1">Uncharacterized protein</fullName>
    </submittedName>
</protein>
<comment type="caution">
    <text evidence="1">The sequence shown here is derived from an EMBL/GenBank/DDBJ whole genome shotgun (WGS) entry which is preliminary data.</text>
</comment>